<keyword evidence="4 6" id="KW-1133">Transmembrane helix</keyword>
<evidence type="ECO:0000256" key="5">
    <source>
        <dbReference type="ARBA" id="ARBA00023136"/>
    </source>
</evidence>
<feature type="transmembrane region" description="Helical" evidence="6">
    <location>
        <begin position="67"/>
        <end position="88"/>
    </location>
</feature>
<evidence type="ECO:0000256" key="3">
    <source>
        <dbReference type="ARBA" id="ARBA00022692"/>
    </source>
</evidence>
<name>A0A547PF36_9SPHN</name>
<keyword evidence="3 6" id="KW-0812">Transmembrane</keyword>
<evidence type="ECO:0000256" key="1">
    <source>
        <dbReference type="ARBA" id="ARBA00004651"/>
    </source>
</evidence>
<dbReference type="PANTHER" id="PTHR30086">
    <property type="entry name" value="ARGININE EXPORTER PROTEIN ARGO"/>
    <property type="match status" value="1"/>
</dbReference>
<comment type="subcellular location">
    <subcellularLocation>
        <location evidence="1">Cell membrane</location>
        <topology evidence="1">Multi-pass membrane protein</topology>
    </subcellularLocation>
</comment>
<evidence type="ECO:0000313" key="8">
    <source>
        <dbReference type="Proteomes" id="UP000316343"/>
    </source>
</evidence>
<feature type="transmembrane region" description="Helical" evidence="6">
    <location>
        <begin position="144"/>
        <end position="163"/>
    </location>
</feature>
<proteinExistence type="predicted"/>
<dbReference type="InterPro" id="IPR001123">
    <property type="entry name" value="LeuE-type"/>
</dbReference>
<dbReference type="Pfam" id="PF01810">
    <property type="entry name" value="LysE"/>
    <property type="match status" value="1"/>
</dbReference>
<evidence type="ECO:0000256" key="2">
    <source>
        <dbReference type="ARBA" id="ARBA00022475"/>
    </source>
</evidence>
<keyword evidence="5 6" id="KW-0472">Membrane</keyword>
<feature type="transmembrane region" description="Helical" evidence="6">
    <location>
        <begin position="6"/>
        <end position="26"/>
    </location>
</feature>
<dbReference type="PANTHER" id="PTHR30086:SF20">
    <property type="entry name" value="ARGININE EXPORTER PROTEIN ARGO-RELATED"/>
    <property type="match status" value="1"/>
</dbReference>
<dbReference type="EMBL" id="VHJK01000001">
    <property type="protein sequence ID" value="TRD12765.1"/>
    <property type="molecule type" value="Genomic_DNA"/>
</dbReference>
<comment type="caution">
    <text evidence="7">The sequence shown here is derived from an EMBL/GenBank/DDBJ whole genome shotgun (WGS) entry which is preliminary data.</text>
</comment>
<dbReference type="Proteomes" id="UP000316343">
    <property type="component" value="Unassembled WGS sequence"/>
</dbReference>
<organism evidence="7 8">
    <name type="scientific">Erythrobacter insulae</name>
    <dbReference type="NCBI Taxonomy" id="2584124"/>
    <lineage>
        <taxon>Bacteria</taxon>
        <taxon>Pseudomonadati</taxon>
        <taxon>Pseudomonadota</taxon>
        <taxon>Alphaproteobacteria</taxon>
        <taxon>Sphingomonadales</taxon>
        <taxon>Erythrobacteraceae</taxon>
        <taxon>Erythrobacter/Porphyrobacter group</taxon>
        <taxon>Erythrobacter</taxon>
    </lineage>
</organism>
<reference evidence="7 8" key="1">
    <citation type="submission" date="2019-06" db="EMBL/GenBank/DDBJ databases">
        <title>Erythrobacter insulae sp. nov., isolated from a tidal flat.</title>
        <authorList>
            <person name="Yoon J.-H."/>
        </authorList>
    </citation>
    <scope>NUCLEOTIDE SEQUENCE [LARGE SCALE GENOMIC DNA]</scope>
    <source>
        <strain evidence="7 8">JBTF-M21</strain>
    </source>
</reference>
<evidence type="ECO:0000256" key="4">
    <source>
        <dbReference type="ARBA" id="ARBA00022989"/>
    </source>
</evidence>
<dbReference type="GO" id="GO:0015171">
    <property type="term" value="F:amino acid transmembrane transporter activity"/>
    <property type="evidence" value="ECO:0007669"/>
    <property type="project" value="TreeGrafter"/>
</dbReference>
<feature type="transmembrane region" description="Helical" evidence="6">
    <location>
        <begin position="184"/>
        <end position="201"/>
    </location>
</feature>
<dbReference type="RefSeq" id="WP_142789031.1">
    <property type="nucleotide sequence ID" value="NZ_VHJK01000001.1"/>
</dbReference>
<evidence type="ECO:0000313" key="7">
    <source>
        <dbReference type="EMBL" id="TRD12765.1"/>
    </source>
</evidence>
<dbReference type="OrthoDB" id="9807053at2"/>
<dbReference type="AlphaFoldDB" id="A0A547PF36"/>
<evidence type="ECO:0000256" key="6">
    <source>
        <dbReference type="SAM" id="Phobius"/>
    </source>
</evidence>
<accession>A0A547PF36</accession>
<feature type="transmembrane region" description="Helical" evidence="6">
    <location>
        <begin position="38"/>
        <end position="61"/>
    </location>
</feature>
<sequence>MDLIGFAIAVMLIELTPGPNMGWLIALTLSEGRKSGLATIWGISLGLATNAVISVLAASYILRQSALLSQGIAFLGAGMMAYLAWQAWQDAGESSPSATPPAGGRRNMIAGFVINLFNPKATLFFVTVMPQFVSDGRPSYGEGLTMAAISVAIATAVHLALILGAEKVRYVLMHRQRAKTVRRILALGMLGVGAWFLTKAFV</sequence>
<gene>
    <name evidence="7" type="ORF">FGU71_07410</name>
</gene>
<keyword evidence="2" id="KW-1003">Cell membrane</keyword>
<keyword evidence="8" id="KW-1185">Reference proteome</keyword>
<protein>
    <submittedName>
        <fullName evidence="7">LysE family translocator</fullName>
    </submittedName>
</protein>
<feature type="transmembrane region" description="Helical" evidence="6">
    <location>
        <begin position="109"/>
        <end position="132"/>
    </location>
</feature>
<dbReference type="GO" id="GO:0005886">
    <property type="term" value="C:plasma membrane"/>
    <property type="evidence" value="ECO:0007669"/>
    <property type="project" value="UniProtKB-SubCell"/>
</dbReference>